<protein>
    <submittedName>
        <fullName evidence="2">Uncharacterized protein</fullName>
    </submittedName>
</protein>
<feature type="region of interest" description="Disordered" evidence="1">
    <location>
        <begin position="60"/>
        <end position="159"/>
    </location>
</feature>
<dbReference type="AlphaFoldDB" id="A0A6A6DGT8"/>
<keyword evidence="3" id="KW-1185">Reference proteome</keyword>
<gene>
    <name evidence="2" type="ORF">K469DRAFT_754744</name>
</gene>
<evidence type="ECO:0000256" key="1">
    <source>
        <dbReference type="SAM" id="MobiDB-lite"/>
    </source>
</evidence>
<organism evidence="2 3">
    <name type="scientific">Zopfia rhizophila CBS 207.26</name>
    <dbReference type="NCBI Taxonomy" id="1314779"/>
    <lineage>
        <taxon>Eukaryota</taxon>
        <taxon>Fungi</taxon>
        <taxon>Dikarya</taxon>
        <taxon>Ascomycota</taxon>
        <taxon>Pezizomycotina</taxon>
        <taxon>Dothideomycetes</taxon>
        <taxon>Dothideomycetes incertae sedis</taxon>
        <taxon>Zopfiaceae</taxon>
        <taxon>Zopfia</taxon>
    </lineage>
</organism>
<sequence>MDIFQPGVESETVPKSDQAQPDERCRIAGSASATSGLRFCTYFMRKTRDRVVLAMEAGSPILSTELGSRGSGKKKVAAQQSAKERAKENLGLSYSQKRQAEEDPIGSDSSRSDDDEEREDDDDEVVEEEASTIPQAGRSTPAWSTPTTRSGRTPSATQS</sequence>
<feature type="compositionally biased region" description="Polar residues" evidence="1">
    <location>
        <begin position="132"/>
        <end position="143"/>
    </location>
</feature>
<evidence type="ECO:0000313" key="2">
    <source>
        <dbReference type="EMBL" id="KAF2178143.1"/>
    </source>
</evidence>
<feature type="compositionally biased region" description="Acidic residues" evidence="1">
    <location>
        <begin position="113"/>
        <end position="130"/>
    </location>
</feature>
<proteinExistence type="predicted"/>
<name>A0A6A6DGT8_9PEZI</name>
<feature type="compositionally biased region" description="Low complexity" evidence="1">
    <location>
        <begin position="144"/>
        <end position="159"/>
    </location>
</feature>
<reference evidence="2" key="1">
    <citation type="journal article" date="2020" name="Stud. Mycol.">
        <title>101 Dothideomycetes genomes: a test case for predicting lifestyles and emergence of pathogens.</title>
        <authorList>
            <person name="Haridas S."/>
            <person name="Albert R."/>
            <person name="Binder M."/>
            <person name="Bloem J."/>
            <person name="Labutti K."/>
            <person name="Salamov A."/>
            <person name="Andreopoulos B."/>
            <person name="Baker S."/>
            <person name="Barry K."/>
            <person name="Bills G."/>
            <person name="Bluhm B."/>
            <person name="Cannon C."/>
            <person name="Castanera R."/>
            <person name="Culley D."/>
            <person name="Daum C."/>
            <person name="Ezra D."/>
            <person name="Gonzalez J."/>
            <person name="Henrissat B."/>
            <person name="Kuo A."/>
            <person name="Liang C."/>
            <person name="Lipzen A."/>
            <person name="Lutzoni F."/>
            <person name="Magnuson J."/>
            <person name="Mondo S."/>
            <person name="Nolan M."/>
            <person name="Ohm R."/>
            <person name="Pangilinan J."/>
            <person name="Park H.-J."/>
            <person name="Ramirez L."/>
            <person name="Alfaro M."/>
            <person name="Sun H."/>
            <person name="Tritt A."/>
            <person name="Yoshinaga Y."/>
            <person name="Zwiers L.-H."/>
            <person name="Turgeon B."/>
            <person name="Goodwin S."/>
            <person name="Spatafora J."/>
            <person name="Crous P."/>
            <person name="Grigoriev I."/>
        </authorList>
    </citation>
    <scope>NUCLEOTIDE SEQUENCE</scope>
    <source>
        <strain evidence="2">CBS 207.26</strain>
    </source>
</reference>
<feature type="region of interest" description="Disordered" evidence="1">
    <location>
        <begin position="1"/>
        <end position="30"/>
    </location>
</feature>
<dbReference type="Proteomes" id="UP000800200">
    <property type="component" value="Unassembled WGS sequence"/>
</dbReference>
<evidence type="ECO:0000313" key="3">
    <source>
        <dbReference type="Proteomes" id="UP000800200"/>
    </source>
</evidence>
<dbReference type="EMBL" id="ML994678">
    <property type="protein sequence ID" value="KAF2178143.1"/>
    <property type="molecule type" value="Genomic_DNA"/>
</dbReference>
<accession>A0A6A6DGT8</accession>